<evidence type="ECO:0000256" key="2">
    <source>
        <dbReference type="SAM" id="Phobius"/>
    </source>
</evidence>
<keyword evidence="2" id="KW-1133">Transmembrane helix</keyword>
<dbReference type="Proteomes" id="UP000290289">
    <property type="component" value="Chromosome 3"/>
</dbReference>
<keyword evidence="2" id="KW-0812">Transmembrane</keyword>
<protein>
    <submittedName>
        <fullName evidence="3">Uncharacterized protein</fullName>
    </submittedName>
</protein>
<dbReference type="EMBL" id="RDQH01000329">
    <property type="protein sequence ID" value="RXI03018.1"/>
    <property type="molecule type" value="Genomic_DNA"/>
</dbReference>
<evidence type="ECO:0000313" key="4">
    <source>
        <dbReference type="Proteomes" id="UP000290289"/>
    </source>
</evidence>
<keyword evidence="2" id="KW-0472">Membrane</keyword>
<comment type="caution">
    <text evidence="3">The sequence shown here is derived from an EMBL/GenBank/DDBJ whole genome shotgun (WGS) entry which is preliminary data.</text>
</comment>
<evidence type="ECO:0000313" key="3">
    <source>
        <dbReference type="EMBL" id="RXI03018.1"/>
    </source>
</evidence>
<feature type="region of interest" description="Disordered" evidence="1">
    <location>
        <begin position="1"/>
        <end position="25"/>
    </location>
</feature>
<gene>
    <name evidence="3" type="ORF">DVH24_003096</name>
</gene>
<evidence type="ECO:0000256" key="1">
    <source>
        <dbReference type="SAM" id="MobiDB-lite"/>
    </source>
</evidence>
<dbReference type="AlphaFoldDB" id="A0A498K6J6"/>
<feature type="compositionally biased region" description="Basic and acidic residues" evidence="1">
    <location>
        <begin position="7"/>
        <end position="20"/>
    </location>
</feature>
<proteinExistence type="predicted"/>
<name>A0A498K6J6_MALDO</name>
<organism evidence="3 4">
    <name type="scientific">Malus domestica</name>
    <name type="common">Apple</name>
    <name type="synonym">Pyrus malus</name>
    <dbReference type="NCBI Taxonomy" id="3750"/>
    <lineage>
        <taxon>Eukaryota</taxon>
        <taxon>Viridiplantae</taxon>
        <taxon>Streptophyta</taxon>
        <taxon>Embryophyta</taxon>
        <taxon>Tracheophyta</taxon>
        <taxon>Spermatophyta</taxon>
        <taxon>Magnoliopsida</taxon>
        <taxon>eudicotyledons</taxon>
        <taxon>Gunneridae</taxon>
        <taxon>Pentapetalae</taxon>
        <taxon>rosids</taxon>
        <taxon>fabids</taxon>
        <taxon>Rosales</taxon>
        <taxon>Rosaceae</taxon>
        <taxon>Amygdaloideae</taxon>
        <taxon>Maleae</taxon>
        <taxon>Malus</taxon>
    </lineage>
</organism>
<sequence>MYSESHLPIEGHPTVHDRGGSRRGREKRRSLLPLIYADQFVLHKINSWSFNSSLVDTSHPSSDPQSANDSIGLAVGVCTGIILASRIVFVWFILWKKRATGERSDEHPTIHDLVDKELDKGTGPKKFSCKELACTTSLVREDLVGFIEDLWKTWSHVSLLKGHQRDLNKV</sequence>
<keyword evidence="4" id="KW-1185">Reference proteome</keyword>
<reference evidence="3 4" key="1">
    <citation type="submission" date="2018-10" db="EMBL/GenBank/DDBJ databases">
        <title>A high-quality apple genome assembly.</title>
        <authorList>
            <person name="Hu J."/>
        </authorList>
    </citation>
    <scope>NUCLEOTIDE SEQUENCE [LARGE SCALE GENOMIC DNA]</scope>
    <source>
        <strain evidence="4">cv. HFTH1</strain>
        <tissue evidence="3">Young leaf</tissue>
    </source>
</reference>
<feature type="transmembrane region" description="Helical" evidence="2">
    <location>
        <begin position="70"/>
        <end position="94"/>
    </location>
</feature>
<accession>A0A498K6J6</accession>